<dbReference type="Proteomes" id="UP000191680">
    <property type="component" value="Unassembled WGS sequence"/>
</dbReference>
<name>A0A1V6LVZ5_9FLAO</name>
<sequence length="75" mass="8573">MIRASLDCPIVQNLSEEEQQENHTEDSVKPFVLKENTLPILAKVFQRKLDFNNILSVIKLNIAIEVLSPPPENLF</sequence>
<organism evidence="1 2">
    <name type="scientific">Croceivirga radicis</name>
    <dbReference type="NCBI Taxonomy" id="1929488"/>
    <lineage>
        <taxon>Bacteria</taxon>
        <taxon>Pseudomonadati</taxon>
        <taxon>Bacteroidota</taxon>
        <taxon>Flavobacteriia</taxon>
        <taxon>Flavobacteriales</taxon>
        <taxon>Flavobacteriaceae</taxon>
        <taxon>Croceivirga</taxon>
    </lineage>
</organism>
<evidence type="ECO:0000313" key="1">
    <source>
        <dbReference type="EMBL" id="OQD44363.1"/>
    </source>
</evidence>
<keyword evidence="2" id="KW-1185">Reference proteome</keyword>
<comment type="caution">
    <text evidence="1">The sequence shown here is derived from an EMBL/GenBank/DDBJ whole genome shotgun (WGS) entry which is preliminary data.</text>
</comment>
<evidence type="ECO:0000313" key="2">
    <source>
        <dbReference type="Proteomes" id="UP000191680"/>
    </source>
</evidence>
<proteinExistence type="predicted"/>
<protein>
    <submittedName>
        <fullName evidence="1">Uncharacterized protein</fullName>
    </submittedName>
</protein>
<gene>
    <name evidence="1" type="ORF">BUL40_02080</name>
</gene>
<accession>A0A1V6LVZ5</accession>
<dbReference type="AlphaFoldDB" id="A0A1V6LVZ5"/>
<dbReference type="EMBL" id="MTBC01000001">
    <property type="protein sequence ID" value="OQD44363.1"/>
    <property type="molecule type" value="Genomic_DNA"/>
</dbReference>
<reference evidence="1 2" key="1">
    <citation type="submission" date="2016-12" db="EMBL/GenBank/DDBJ databases">
        <authorList>
            <person name="Song W.-J."/>
            <person name="Kurnit D.M."/>
        </authorList>
    </citation>
    <scope>NUCLEOTIDE SEQUENCE [LARGE SCALE GENOMIC DNA]</scope>
    <source>
        <strain evidence="1 2">HSG9</strain>
    </source>
</reference>